<dbReference type="EMBL" id="CAJPIJ010000053">
    <property type="protein sequence ID" value="CAG1964257.1"/>
    <property type="molecule type" value="Genomic_DNA"/>
</dbReference>
<evidence type="ECO:0000313" key="2">
    <source>
        <dbReference type="EMBL" id="VIO63201.1"/>
    </source>
</evidence>
<dbReference type="AlphaFoldDB" id="A0A4U9ETP0"/>
<organism evidence="1 3">
    <name type="scientific">Gibberella zeae</name>
    <name type="common">Wheat head blight fungus</name>
    <name type="synonym">Fusarium graminearum</name>
    <dbReference type="NCBI Taxonomy" id="5518"/>
    <lineage>
        <taxon>Eukaryota</taxon>
        <taxon>Fungi</taxon>
        <taxon>Dikarya</taxon>
        <taxon>Ascomycota</taxon>
        <taxon>Pezizomycotina</taxon>
        <taxon>Sordariomycetes</taxon>
        <taxon>Hypocreomycetidae</taxon>
        <taxon>Hypocreales</taxon>
        <taxon>Nectriaceae</taxon>
        <taxon>Fusarium</taxon>
    </lineage>
</organism>
<reference evidence="2" key="1">
    <citation type="submission" date="2019-04" db="EMBL/GenBank/DDBJ databases">
        <authorList>
            <person name="Melise S."/>
            <person name="Noan J."/>
            <person name="Okalmin O."/>
        </authorList>
    </citation>
    <scope>NUCLEOTIDE SEQUENCE</scope>
    <source>
        <strain evidence="2">FN9</strain>
    </source>
</reference>
<dbReference type="EMBL" id="CAAKMV010000174">
    <property type="protein sequence ID" value="VIO63201.1"/>
    <property type="molecule type" value="Genomic_DNA"/>
</dbReference>
<sequence length="80" mass="9007">MSHFGDEITEFGLKVTDRNTRGEETWKRENLELVNAELSWSTVASTYKVGVLDLVREDSLSQPTTLRDGVRSAFEGLSDD</sequence>
<name>A0A4U9ETP0_GIBZA</name>
<dbReference type="Proteomes" id="UP000746612">
    <property type="component" value="Unassembled WGS sequence"/>
</dbReference>
<evidence type="ECO:0000313" key="3">
    <source>
        <dbReference type="Proteomes" id="UP000746612"/>
    </source>
</evidence>
<gene>
    <name evidence="2" type="ORF">FUG_LOCUS511717</name>
    <name evidence="1" type="ORF">MDCFG202_LOCUS17447</name>
</gene>
<reference evidence="1" key="2">
    <citation type="submission" date="2021-03" db="EMBL/GenBank/DDBJ databases">
        <authorList>
            <person name="Alouane T."/>
            <person name="Langin T."/>
            <person name="Bonhomme L."/>
        </authorList>
    </citation>
    <scope>NUCLEOTIDE SEQUENCE</scope>
    <source>
        <strain evidence="1">MDC_Fg202</strain>
    </source>
</reference>
<accession>A0A4U9ETP0</accession>
<evidence type="ECO:0000313" key="1">
    <source>
        <dbReference type="EMBL" id="CAG1964257.1"/>
    </source>
</evidence>
<proteinExistence type="predicted"/>
<protein>
    <submittedName>
        <fullName evidence="1">Uncharacterized protein</fullName>
    </submittedName>
</protein>